<accession>A0A1I9PAN2</accession>
<dbReference type="PANTHER" id="PTHR34142">
    <property type="entry name" value="ENDO-BETA-1,4-GLUCANASE A"/>
    <property type="match status" value="1"/>
</dbReference>
<dbReference type="SMR" id="A0A1I9PAN2"/>
<feature type="domain" description="Glycoside hydrolase family 5" evidence="4">
    <location>
        <begin position="87"/>
        <end position="335"/>
    </location>
</feature>
<dbReference type="InterPro" id="IPR018087">
    <property type="entry name" value="Glyco_hydro_5_CS"/>
</dbReference>
<dbReference type="GO" id="GO:0000272">
    <property type="term" value="P:polysaccharide catabolic process"/>
    <property type="evidence" value="ECO:0007669"/>
    <property type="project" value="InterPro"/>
</dbReference>
<dbReference type="PROSITE" id="PS51257">
    <property type="entry name" value="PROKAR_LIPOPROTEIN"/>
    <property type="match status" value="1"/>
</dbReference>
<dbReference type="InterPro" id="IPR017853">
    <property type="entry name" value="GH"/>
</dbReference>
<sequence length="515" mass="57845">MKKYRCKKKGILWTLVLSLILIMLSGCGETPPEVVSETPLSQQDATSQQPPEAKPEATSEPAEPSPESGPTFVERNGNLRVEGTQLVNEAGQPVQLKGVSSHEVASFGYLVTYNALKQMRDDWNLTVFRIAMYTEDATGYIRNPGVKDIVTRIIDDCIDLGIYVIIDWHILYDNTPLKYKDQAVEFFSEMSARYGDYPNIIYEICNEPNGADTTWEGHIKPYAEEVIPAIRKNDPDNIIIVGTPTWSQDVDIAADDPLPYDNVMYALHFYAGSHGQFLRDKIDYALSKGLPIFVSEWGSCLNTGDGPTFHEESMEWIKFLDERNISYVNWSFSTKQEGASILRKQIDVNAKWTDVDLTEGGLFAKYAIKGTKDTVLFADGFETKTFGHGKWKRSNDNTTYETENPYKGNYAASIGKDGFLERAVTTVPYENLKLHLAYTFVNGKPGDVVRIEWFDGANYNLVTELPLAEEWTELDIALPDSASGVHDFSVRITAAVADEDTRLLVDEIWLAAEKK</sequence>
<organism evidence="5">
    <name type="scientific">uncultured microorganism</name>
    <dbReference type="NCBI Taxonomy" id="358574"/>
    <lineage>
        <taxon>unclassified sequences</taxon>
        <taxon>environmental samples</taxon>
    </lineage>
</organism>
<keyword evidence="1" id="KW-0378">Hydrolase</keyword>
<feature type="region of interest" description="Disordered" evidence="3">
    <location>
        <begin position="32"/>
        <end position="75"/>
    </location>
</feature>
<dbReference type="Pfam" id="PF00150">
    <property type="entry name" value="Cellulase"/>
    <property type="match status" value="1"/>
</dbReference>
<feature type="compositionally biased region" description="Low complexity" evidence="3">
    <location>
        <begin position="56"/>
        <end position="70"/>
    </location>
</feature>
<evidence type="ECO:0000313" key="5">
    <source>
        <dbReference type="EMBL" id="AOA60287.1"/>
    </source>
</evidence>
<dbReference type="GO" id="GO:0004553">
    <property type="term" value="F:hydrolase activity, hydrolyzing O-glycosyl compounds"/>
    <property type="evidence" value="ECO:0007669"/>
    <property type="project" value="InterPro"/>
</dbReference>
<evidence type="ECO:0000256" key="3">
    <source>
        <dbReference type="SAM" id="MobiDB-lite"/>
    </source>
</evidence>
<dbReference type="PROSITE" id="PS00659">
    <property type="entry name" value="GLYCOSYL_HYDROL_F5"/>
    <property type="match status" value="1"/>
</dbReference>
<evidence type="ECO:0000256" key="1">
    <source>
        <dbReference type="ARBA" id="ARBA00022801"/>
    </source>
</evidence>
<protein>
    <submittedName>
        <fullName evidence="5">Cellulase</fullName>
    </submittedName>
</protein>
<dbReference type="InterPro" id="IPR001547">
    <property type="entry name" value="Glyco_hydro_5"/>
</dbReference>
<dbReference type="PANTHER" id="PTHR34142:SF1">
    <property type="entry name" value="GLYCOSIDE HYDROLASE FAMILY 5 DOMAIN-CONTAINING PROTEIN"/>
    <property type="match status" value="1"/>
</dbReference>
<name>A0A1I9PAN2_9ZZZZ</name>
<keyword evidence="2" id="KW-0326">Glycosidase</keyword>
<reference evidence="5" key="1">
    <citation type="submission" date="2015-11" db="EMBL/GenBank/DDBJ databases">
        <authorList>
            <person name="Zhang Y."/>
            <person name="Guo Z."/>
        </authorList>
    </citation>
    <scope>NUCLEOTIDE SEQUENCE</scope>
</reference>
<proteinExistence type="predicted"/>
<dbReference type="EMBL" id="KU168146">
    <property type="protein sequence ID" value="AOA60287.1"/>
    <property type="molecule type" value="Genomic_DNA"/>
</dbReference>
<dbReference type="AlphaFoldDB" id="A0A1I9PAN2"/>
<evidence type="ECO:0000256" key="2">
    <source>
        <dbReference type="ARBA" id="ARBA00023295"/>
    </source>
</evidence>
<dbReference type="SUPFAM" id="SSF51445">
    <property type="entry name" value="(Trans)glycosidases"/>
    <property type="match status" value="1"/>
</dbReference>
<evidence type="ECO:0000259" key="4">
    <source>
        <dbReference type="Pfam" id="PF00150"/>
    </source>
</evidence>
<dbReference type="Gene3D" id="3.20.20.80">
    <property type="entry name" value="Glycosidases"/>
    <property type="match status" value="1"/>
</dbReference>
<feature type="compositionally biased region" description="Polar residues" evidence="3">
    <location>
        <begin position="38"/>
        <end position="49"/>
    </location>
</feature>